<accession>A0A679FMV6</accession>
<name>A0A679FMV6_9BACL</name>
<evidence type="ECO:0000256" key="1">
    <source>
        <dbReference type="SAM" id="Phobius"/>
    </source>
</evidence>
<keyword evidence="1" id="KW-0812">Transmembrane</keyword>
<dbReference type="Proteomes" id="UP000501421">
    <property type="component" value="Chromosome"/>
</dbReference>
<sequence length="74" mass="8447">MAGRRTPFNHGLFTAGKQASCLIIMTGSERCVIMDVLVVEKFSFSNGRLALFWLDPLEILIMLIIYIYFTNVLF</sequence>
<reference evidence="3" key="1">
    <citation type="journal article" date="2020" name="Microbiol. Resour. Announc.">
        <title>Complete Genome Sequence of Geobacillus sp. Strain E55-1, Isolated from Mine Geyser in Japan.</title>
        <authorList>
            <person name="Miyazaki K."/>
            <person name="Hase E."/>
            <person name="Tokito N."/>
        </authorList>
    </citation>
    <scope>NUCLEOTIDE SEQUENCE [LARGE SCALE GENOMIC DNA]</scope>
    <source>
        <strain evidence="3">E55-1</strain>
    </source>
</reference>
<keyword evidence="3" id="KW-1185">Reference proteome</keyword>
<evidence type="ECO:0000313" key="3">
    <source>
        <dbReference type="Proteomes" id="UP000501421"/>
    </source>
</evidence>
<keyword evidence="1" id="KW-1133">Transmembrane helix</keyword>
<proteinExistence type="predicted"/>
<organism evidence="2 3">
    <name type="scientific">Geobacillus subterraneus</name>
    <dbReference type="NCBI Taxonomy" id="129338"/>
    <lineage>
        <taxon>Bacteria</taxon>
        <taxon>Bacillati</taxon>
        <taxon>Bacillota</taxon>
        <taxon>Bacilli</taxon>
        <taxon>Bacillales</taxon>
        <taxon>Anoxybacillaceae</taxon>
        <taxon>Geobacillus</taxon>
    </lineage>
</organism>
<keyword evidence="1" id="KW-0472">Membrane</keyword>
<gene>
    <name evidence="2" type="ORF">GsuE55_07380</name>
</gene>
<feature type="transmembrane region" description="Helical" evidence="1">
    <location>
        <begin position="49"/>
        <end position="69"/>
    </location>
</feature>
<dbReference type="AlphaFoldDB" id="A0A679FMV6"/>
<dbReference type="EMBL" id="AP022557">
    <property type="protein sequence ID" value="BBW95905.1"/>
    <property type="molecule type" value="Genomic_DNA"/>
</dbReference>
<protein>
    <submittedName>
        <fullName evidence="2">Uncharacterized protein</fullName>
    </submittedName>
</protein>
<evidence type="ECO:0000313" key="2">
    <source>
        <dbReference type="EMBL" id="BBW95905.1"/>
    </source>
</evidence>